<protein>
    <submittedName>
        <fullName evidence="2">RAD4</fullName>
    </submittedName>
</protein>
<sequence>MNDIDENSDSWDTASFEEVDLTKKKSKVDTTIFPLLIIHSFIEIFQTLNKPRNVPIYEAANEFETRKKIIEERDSIDSVNFSLFKCATTTESDSIILSSNVQLFYIFNLSNIPCRIYFVITKTGIKSFLEYKMAIVNENTTLYNDFVFSVDFDGTIKDQCYYFTRNVTHYVYFIKILDIIKDMFENQVSNKLKLDISCFGELDKIRVEKLPPKSNMLRYHPLYICESLLIRTEIIVPKRPIVGYIGDEAVYLRKNLYKLRSRNYWYFREGKKPIGNCKPYKIINDKEFYALFQVEDIVIENVDEKSMKNHYYIPGFHKNFKPKDCEVLIFNSLDERNGFINFVYEIIEDFKYALPKATKFIKIPYFIFIYKNQYKELFELYKYFVRVSKNFTD</sequence>
<dbReference type="Pfam" id="PF10403">
    <property type="entry name" value="BHD_1"/>
    <property type="match status" value="1"/>
</dbReference>
<dbReference type="VEuPathDB" id="MicrosporidiaDB:HERIO_1778"/>
<dbReference type="Proteomes" id="UP000192501">
    <property type="component" value="Unassembled WGS sequence"/>
</dbReference>
<evidence type="ECO:0000313" key="3">
    <source>
        <dbReference type="Proteomes" id="UP000192501"/>
    </source>
</evidence>
<name>A0A1X0QJA0_9MICR</name>
<dbReference type="GO" id="GO:0006298">
    <property type="term" value="P:mismatch repair"/>
    <property type="evidence" value="ECO:0007669"/>
    <property type="project" value="TreeGrafter"/>
</dbReference>
<dbReference type="GO" id="GO:0003684">
    <property type="term" value="F:damaged DNA binding"/>
    <property type="evidence" value="ECO:0007669"/>
    <property type="project" value="InterPro"/>
</dbReference>
<reference evidence="2 3" key="1">
    <citation type="journal article" date="2017" name="Environ. Microbiol.">
        <title>Decay of the glycolytic pathway and adaptation to intranuclear parasitism within Enterocytozoonidae microsporidia.</title>
        <authorList>
            <person name="Wiredu Boakye D."/>
            <person name="Jaroenlak P."/>
            <person name="Prachumwat A."/>
            <person name="Williams T.A."/>
            <person name="Bateman K.S."/>
            <person name="Itsathitphaisarn O."/>
            <person name="Sritunyalucksana K."/>
            <person name="Paszkiewicz K.H."/>
            <person name="Moore K.A."/>
            <person name="Stentiford G.D."/>
            <person name="Williams B.A."/>
        </authorList>
    </citation>
    <scope>NUCLEOTIDE SEQUENCE [LARGE SCALE GENOMIC DNA]</scope>
    <source>
        <strain evidence="3">canceri</strain>
    </source>
</reference>
<gene>
    <name evidence="2" type="primary">RAD4</name>
    <name evidence="2" type="ORF">A0H76_2936</name>
</gene>
<proteinExistence type="predicted"/>
<organism evidence="2 3">
    <name type="scientific">Hepatospora eriocheir</name>
    <dbReference type="NCBI Taxonomy" id="1081669"/>
    <lineage>
        <taxon>Eukaryota</taxon>
        <taxon>Fungi</taxon>
        <taxon>Fungi incertae sedis</taxon>
        <taxon>Microsporidia</taxon>
        <taxon>Hepatosporidae</taxon>
        <taxon>Hepatospora</taxon>
    </lineage>
</organism>
<evidence type="ECO:0000259" key="1">
    <source>
        <dbReference type="SMART" id="SM01030"/>
    </source>
</evidence>
<feature type="domain" description="Rad4 beta-hairpin" evidence="1">
    <location>
        <begin position="206"/>
        <end position="257"/>
    </location>
</feature>
<dbReference type="InterPro" id="IPR018326">
    <property type="entry name" value="Rad4_beta-hairpin_dom1"/>
</dbReference>
<dbReference type="GO" id="GO:0006289">
    <property type="term" value="P:nucleotide-excision repair"/>
    <property type="evidence" value="ECO:0007669"/>
    <property type="project" value="InterPro"/>
</dbReference>
<dbReference type="PANTHER" id="PTHR12135">
    <property type="entry name" value="DNA REPAIR PROTEIN XP-C / RAD4"/>
    <property type="match status" value="1"/>
</dbReference>
<evidence type="ECO:0000313" key="2">
    <source>
        <dbReference type="EMBL" id="ORD99850.1"/>
    </source>
</evidence>
<dbReference type="GO" id="GO:0005737">
    <property type="term" value="C:cytoplasm"/>
    <property type="evidence" value="ECO:0007669"/>
    <property type="project" value="TreeGrafter"/>
</dbReference>
<dbReference type="EMBL" id="LTAI01000103">
    <property type="protein sequence ID" value="ORD99850.1"/>
    <property type="molecule type" value="Genomic_DNA"/>
</dbReference>
<dbReference type="GO" id="GO:0071942">
    <property type="term" value="C:XPC complex"/>
    <property type="evidence" value="ECO:0007669"/>
    <property type="project" value="TreeGrafter"/>
</dbReference>
<dbReference type="SMART" id="SM01030">
    <property type="entry name" value="BHD_1"/>
    <property type="match status" value="1"/>
</dbReference>
<accession>A0A1X0QJA0</accession>
<dbReference type="InterPro" id="IPR004583">
    <property type="entry name" value="DNA_repair_Rad4"/>
</dbReference>
<dbReference type="VEuPathDB" id="MicrosporidiaDB:A0H76_2936"/>
<dbReference type="GO" id="GO:0003697">
    <property type="term" value="F:single-stranded DNA binding"/>
    <property type="evidence" value="ECO:0007669"/>
    <property type="project" value="TreeGrafter"/>
</dbReference>
<comment type="caution">
    <text evidence="2">The sequence shown here is derived from an EMBL/GenBank/DDBJ whole genome shotgun (WGS) entry which is preliminary data.</text>
</comment>
<dbReference type="GO" id="GO:0000111">
    <property type="term" value="C:nucleotide-excision repair factor 2 complex"/>
    <property type="evidence" value="ECO:0007669"/>
    <property type="project" value="TreeGrafter"/>
</dbReference>
<dbReference type="PANTHER" id="PTHR12135:SF0">
    <property type="entry name" value="DNA REPAIR PROTEIN COMPLEMENTING XP-C CELLS"/>
    <property type="match status" value="1"/>
</dbReference>
<dbReference type="AlphaFoldDB" id="A0A1X0QJA0"/>